<accession>A0A3B3QV98</accession>
<feature type="compositionally biased region" description="Basic and acidic residues" evidence="1">
    <location>
        <begin position="556"/>
        <end position="570"/>
    </location>
</feature>
<dbReference type="GeneTree" id="ENSGT00390000016002"/>
<feature type="compositionally biased region" description="Low complexity" evidence="1">
    <location>
        <begin position="389"/>
        <end position="404"/>
    </location>
</feature>
<dbReference type="SUPFAM" id="SSF52540">
    <property type="entry name" value="P-loop containing nucleoside triphosphate hydrolases"/>
    <property type="match status" value="1"/>
</dbReference>
<evidence type="ECO:0000313" key="2">
    <source>
        <dbReference type="Ensembl" id="ENSPKIP00000009834.1"/>
    </source>
</evidence>
<dbReference type="GO" id="GO:0005525">
    <property type="term" value="F:GTP binding"/>
    <property type="evidence" value="ECO:0007669"/>
    <property type="project" value="InterPro"/>
</dbReference>
<evidence type="ECO:0000256" key="1">
    <source>
        <dbReference type="SAM" id="MobiDB-lite"/>
    </source>
</evidence>
<dbReference type="GO" id="GO:0005634">
    <property type="term" value="C:nucleus"/>
    <property type="evidence" value="ECO:0007669"/>
    <property type="project" value="TreeGrafter"/>
</dbReference>
<name>A0A3B3QV98_9TELE</name>
<dbReference type="SMART" id="SM00175">
    <property type="entry name" value="RAB"/>
    <property type="match status" value="1"/>
</dbReference>
<feature type="compositionally biased region" description="Low complexity" evidence="1">
    <location>
        <begin position="317"/>
        <end position="326"/>
    </location>
</feature>
<feature type="compositionally biased region" description="Pro residues" evidence="1">
    <location>
        <begin position="327"/>
        <end position="349"/>
    </location>
</feature>
<dbReference type="STRING" id="1676925.ENSPKIP00000009834"/>
<sequence length="712" mass="78810">MLSALKKLVGSEPGQLKEKNIPAGLQSMNQSLQRRFAKGVQYNMKIVIRGDRNTGKSALWQRLQGRKFLEEYLPTQEIQVTSIHWNYKTTDDVVKVEVWDVVDKGQKFPVPELLGKGKKRGESLKLENEPQESENEMALDAEFLDVYKNCNGIIMMFDITKQWTYNYILRELPKVPNHVPVCVLGNHRDMGEHRVILPDDIRDFIASLSRPLGSSYIHYAESSMKNGFGLKNLHRFFNIPFLQLQRETLLRQLETNQLDMDATLEELMVQQETEDQNYDIFQEMMEARSKGYSSPGPPNGQSPSSGSQSPVVPPSGPSTASSSPGTPQLPVPPPMLRSPSPPPSPPPAPVMASLEPITTAPPPPSQKRGIISRLFGGATPEPPVDKAEAASAAAPPAGVASVDDFVPDERLDRSFLEDNLPTKIKEKLRSAATAADSDSDGEARGGNPMVSGFQDDLDPDDEILTNPLAMAAVPSKDATLSSEEEEEEGSGPPVTRDLDLDSDPDTEGAVMQLPEHSGSAPPTRADRTELGEREDTDAEPPAAPQVLSFVVDDPDLENKEAEEFKMEKKSLPVLKDLSDQSDDELVPARVPDPGKPAVLSIKNKNDDLFGLGFEENISKSKDSSEDQEDKESKHMTKDKKKKKKRSKEEEDKSGKKRHKNKKKEKEESGARDEKERKKKTRSRKGGDLDDLEAFLAGEAMPDKREGGDYEEL</sequence>
<proteinExistence type="predicted"/>
<dbReference type="Proteomes" id="UP000261540">
    <property type="component" value="Unplaced"/>
</dbReference>
<feature type="compositionally biased region" description="Basic and acidic residues" evidence="1">
    <location>
        <begin position="700"/>
        <end position="712"/>
    </location>
</feature>
<dbReference type="GO" id="GO:0005829">
    <property type="term" value="C:cytosol"/>
    <property type="evidence" value="ECO:0007669"/>
    <property type="project" value="TreeGrafter"/>
</dbReference>
<dbReference type="AlphaFoldDB" id="A0A3B3QV98"/>
<feature type="compositionally biased region" description="Basic and acidic residues" evidence="1">
    <location>
        <begin position="524"/>
        <end position="533"/>
    </location>
</feature>
<dbReference type="PROSITE" id="PS51419">
    <property type="entry name" value="RAB"/>
    <property type="match status" value="1"/>
</dbReference>
<feature type="compositionally biased region" description="Basic and acidic residues" evidence="1">
    <location>
        <begin position="407"/>
        <end position="416"/>
    </location>
</feature>
<dbReference type="Pfam" id="PF08477">
    <property type="entry name" value="Roc"/>
    <property type="match status" value="1"/>
</dbReference>
<dbReference type="OrthoDB" id="207081at2759"/>
<protein>
    <submittedName>
        <fullName evidence="2">RAB, member RAS onco family like 6</fullName>
    </submittedName>
</protein>
<dbReference type="PANTHER" id="PTHR14932">
    <property type="entry name" value="RAS GTPASE-RELATED"/>
    <property type="match status" value="1"/>
</dbReference>
<feature type="compositionally biased region" description="Basic and acidic residues" evidence="1">
    <location>
        <begin position="616"/>
        <end position="635"/>
    </location>
</feature>
<dbReference type="InterPro" id="IPR027417">
    <property type="entry name" value="P-loop_NTPase"/>
</dbReference>
<organism evidence="2 3">
    <name type="scientific">Paramormyrops kingsleyae</name>
    <dbReference type="NCBI Taxonomy" id="1676925"/>
    <lineage>
        <taxon>Eukaryota</taxon>
        <taxon>Metazoa</taxon>
        <taxon>Chordata</taxon>
        <taxon>Craniata</taxon>
        <taxon>Vertebrata</taxon>
        <taxon>Euteleostomi</taxon>
        <taxon>Actinopterygii</taxon>
        <taxon>Neopterygii</taxon>
        <taxon>Teleostei</taxon>
        <taxon>Osteoglossocephala</taxon>
        <taxon>Osteoglossomorpha</taxon>
        <taxon>Osteoglossiformes</taxon>
        <taxon>Mormyridae</taxon>
        <taxon>Paramormyrops</taxon>
    </lineage>
</organism>
<dbReference type="InterPro" id="IPR040385">
    <property type="entry name" value="RABL6"/>
</dbReference>
<feature type="region of interest" description="Disordered" evidence="1">
    <location>
        <begin position="288"/>
        <end position="712"/>
    </location>
</feature>
<dbReference type="PANTHER" id="PTHR14932:SF1">
    <property type="entry name" value="RAB-LIKE PROTEIN 6"/>
    <property type="match status" value="1"/>
</dbReference>
<evidence type="ECO:0000313" key="3">
    <source>
        <dbReference type="Proteomes" id="UP000261540"/>
    </source>
</evidence>
<dbReference type="Ensembl" id="ENSPKIT00000033947.1">
    <property type="protein sequence ID" value="ENSPKIP00000009834.1"/>
    <property type="gene ID" value="ENSPKIG00000024787.1"/>
</dbReference>
<feature type="compositionally biased region" description="Low complexity" evidence="1">
    <location>
        <begin position="301"/>
        <end position="310"/>
    </location>
</feature>
<keyword evidence="3" id="KW-1185">Reference proteome</keyword>
<reference evidence="2" key="1">
    <citation type="submission" date="2025-08" db="UniProtKB">
        <authorList>
            <consortium name="Ensembl"/>
        </authorList>
    </citation>
    <scope>IDENTIFICATION</scope>
</reference>
<dbReference type="Gene3D" id="3.40.50.300">
    <property type="entry name" value="P-loop containing nucleotide triphosphate hydrolases"/>
    <property type="match status" value="1"/>
</dbReference>
<reference evidence="2" key="2">
    <citation type="submission" date="2025-09" db="UniProtKB">
        <authorList>
            <consortium name="Ensembl"/>
        </authorList>
    </citation>
    <scope>IDENTIFICATION</scope>
</reference>
<feature type="compositionally biased region" description="Basic residues" evidence="1">
    <location>
        <begin position="636"/>
        <end position="645"/>
    </location>
</feature>
<feature type="compositionally biased region" description="Basic and acidic residues" evidence="1">
    <location>
        <begin position="663"/>
        <end position="675"/>
    </location>
</feature>